<dbReference type="Pfam" id="PF05860">
    <property type="entry name" value="TPS"/>
    <property type="match status" value="1"/>
</dbReference>
<dbReference type="NCBIfam" id="TIGR01901">
    <property type="entry name" value="adhes_NPXG"/>
    <property type="match status" value="1"/>
</dbReference>
<reference evidence="3" key="1">
    <citation type="submission" date="2022-06" db="EMBL/GenBank/DDBJ databases">
        <title>Genome sequence of Phormidium yuhuli AB48 isolated from an industrial photobioreactor environment.</title>
        <authorList>
            <person name="Qiu Y."/>
            <person name="Noonan A.J.C."/>
            <person name="Dofher K."/>
            <person name="Koch M."/>
            <person name="Kieft B."/>
            <person name="Lin X."/>
            <person name="Ziels R.M."/>
            <person name="Hallam S.J."/>
        </authorList>
    </citation>
    <scope>NUCLEOTIDE SEQUENCE</scope>
    <source>
        <strain evidence="3">AB48</strain>
    </source>
</reference>
<dbReference type="SMART" id="SM00912">
    <property type="entry name" value="Haemagg_act"/>
    <property type="match status" value="1"/>
</dbReference>
<keyword evidence="4" id="KW-1185">Reference proteome</keyword>
<organism evidence="3 4">
    <name type="scientific">Phormidium yuhuli AB48</name>
    <dbReference type="NCBI Taxonomy" id="2940671"/>
    <lineage>
        <taxon>Bacteria</taxon>
        <taxon>Bacillati</taxon>
        <taxon>Cyanobacteriota</taxon>
        <taxon>Cyanophyceae</taxon>
        <taxon>Oscillatoriophycideae</taxon>
        <taxon>Oscillatoriales</taxon>
        <taxon>Oscillatoriaceae</taxon>
        <taxon>Phormidium</taxon>
        <taxon>Phormidium yuhuli</taxon>
    </lineage>
</organism>
<feature type="domain" description="Filamentous haemagglutinin FhaB/tRNA nuclease CdiA-like TPS" evidence="2">
    <location>
        <begin position="44"/>
        <end position="150"/>
    </location>
</feature>
<protein>
    <submittedName>
        <fullName evidence="3">S-layer family protein</fullName>
    </submittedName>
</protein>
<dbReference type="InterPro" id="IPR011050">
    <property type="entry name" value="Pectin_lyase_fold/virulence"/>
</dbReference>
<dbReference type="InterPro" id="IPR008638">
    <property type="entry name" value="FhaB/CdiA-like_TPS"/>
</dbReference>
<name>A0ABY5AV09_9CYAN</name>
<dbReference type="InterPro" id="IPR012334">
    <property type="entry name" value="Pectin_lyas_fold"/>
</dbReference>
<evidence type="ECO:0000259" key="2">
    <source>
        <dbReference type="SMART" id="SM00912"/>
    </source>
</evidence>
<dbReference type="EMBL" id="CP098611">
    <property type="protein sequence ID" value="USR92885.1"/>
    <property type="molecule type" value="Genomic_DNA"/>
</dbReference>
<dbReference type="SUPFAM" id="SSF51126">
    <property type="entry name" value="Pectin lyase-like"/>
    <property type="match status" value="2"/>
</dbReference>
<feature type="region of interest" description="Disordered" evidence="1">
    <location>
        <begin position="875"/>
        <end position="896"/>
    </location>
</feature>
<sequence length="926" mass="95369">MVTHPSRSNCTTGIRGLLSAIVFAWLWNSAPAFAQLIPDQSLPENSRLLRDGSRIHVEGGTQAGGNLFHSFQEFSIPQDLQVHFDNAASIERIITRVTGGEMSQLDGHLSANGAASFILVNPQGIEFGERARLSLGGMFMATTAEGLQFADGSIWGTSPSETSTLLTVSTPVGVQFGDRPGPILNRSLALDDQGTPMGLGALRLSLLGGEVHFEGGQARSPLSVTVGSFGPGTVVGLDGQGGIAEVNSQELGTIRLSRQGGIGGGAIRLLGDRLEMTEGAQVVSLNPGMMAIDMTDSVHLDGESQMISLNGPDLEIQTGTFRLENGSRLVASQGNEGGQGGAIRINAREAIVLRGVGFEPFNLFLAGAATGQLDPEGDTIGGIFSFTTAGQGGEVEVTTGGDFTAENGVILFMPTFAGGQGGNLTLEVGGTLSLNEGAIVNATTLNSRGVGGDTDVKVGSLRLANGSTLANLTLGDGPAGDISIQAQHRVEVLDSRPDAFVPTGIFNNSLFGSGPAGDITIETGDFINRGGGLVTSNTGGTLGGGLVTEGGPGGNISITAENLMQIVGVSADGQLTSGPGTTTFGVFPAGNLTLNTRRLEIGDGAIVSTATVGAGDAGTLTVNAREVEVFGRSPITGLPSILVSSSGRGDVPLDATGEGGDLRLVSDRLTVRDGAVLDVRSFGSGSAGLLDIQARDILLDRGGSLSAATVTGLGGNIQVRSQNLQLRRGSGISTNAGSTDGGNIRLDTATLVALENSDITANALEGRGGRVSITAEGIFGTEFREVQTDQSDITATSALGAEFSGIVEINTPDADSTAGLVELETDTTDPSEQIVQDCLGQDNRFSIIGRGGRPEDPQLGLATRLGWRDQRDWRTLTGEPQTPPPQPQTQTPPLQEATTWVMSATGQVSLVSQQRETEVFLNWSCP</sequence>
<accession>A0ABY5AV09</accession>
<gene>
    <name evidence="3" type="ORF">NEA10_09275</name>
</gene>
<evidence type="ECO:0000256" key="1">
    <source>
        <dbReference type="SAM" id="MobiDB-lite"/>
    </source>
</evidence>
<dbReference type="RefSeq" id="WP_252665060.1">
    <property type="nucleotide sequence ID" value="NZ_CP098611.1"/>
</dbReference>
<proteinExistence type="predicted"/>
<dbReference type="Proteomes" id="UP001056708">
    <property type="component" value="Chromosome"/>
</dbReference>
<evidence type="ECO:0000313" key="4">
    <source>
        <dbReference type="Proteomes" id="UP001056708"/>
    </source>
</evidence>
<dbReference type="Gene3D" id="2.160.20.10">
    <property type="entry name" value="Single-stranded right-handed beta-helix, Pectin lyase-like"/>
    <property type="match status" value="2"/>
</dbReference>
<evidence type="ECO:0000313" key="3">
    <source>
        <dbReference type="EMBL" id="USR92885.1"/>
    </source>
</evidence>